<sequence length="139" mass="14367">MLAASPRDDPSRIASRPAFAPTRAESGAVSVLVVALLMSAGVASLPVDDPTPHRSPVCRLDVNDASHAEWTLLRGVGPKLADRIVAGRSDGGAYRSAPDLLAVKGVGPKTFARLEPHLRFPSDGAPVATLSDGPTLAAR</sequence>
<reference evidence="2 3" key="1">
    <citation type="journal article" date="2020" name="Syst. Appl. Microbiol.">
        <title>Alienimonas chondri sp. nov., a novel planctomycete isolated from the biofilm of the red alga Chondrus crispus.</title>
        <authorList>
            <person name="Vitorino I."/>
            <person name="Albuquerque L."/>
            <person name="Wiegand S."/>
            <person name="Kallscheuer N."/>
            <person name="da Costa M.S."/>
            <person name="Lobo-da-Cunha A."/>
            <person name="Jogler C."/>
            <person name="Lage O.M."/>
        </authorList>
    </citation>
    <scope>NUCLEOTIDE SEQUENCE [LARGE SCALE GENOMIC DNA]</scope>
    <source>
        <strain evidence="2 3">LzC2</strain>
    </source>
</reference>
<evidence type="ECO:0000313" key="3">
    <source>
        <dbReference type="Proteomes" id="UP000609651"/>
    </source>
</evidence>
<dbReference type="Gene3D" id="1.10.150.320">
    <property type="entry name" value="Photosystem II 12 kDa extrinsic protein"/>
    <property type="match status" value="1"/>
</dbReference>
<dbReference type="InterPro" id="IPR010994">
    <property type="entry name" value="RuvA_2-like"/>
</dbReference>
<proteinExistence type="predicted"/>
<dbReference type="SUPFAM" id="SSF47781">
    <property type="entry name" value="RuvA domain 2-like"/>
    <property type="match status" value="1"/>
</dbReference>
<evidence type="ECO:0000313" key="2">
    <source>
        <dbReference type="EMBL" id="NNJ27308.1"/>
    </source>
</evidence>
<dbReference type="PANTHER" id="PTHR21180">
    <property type="entry name" value="ENDONUCLEASE/EXONUCLEASE/PHOSPHATASE FAMILY DOMAIN-CONTAINING PROTEIN 1"/>
    <property type="match status" value="1"/>
</dbReference>
<dbReference type="EMBL" id="WTPX01000139">
    <property type="protein sequence ID" value="NNJ27308.1"/>
    <property type="molecule type" value="Genomic_DNA"/>
</dbReference>
<protein>
    <recommendedName>
        <fullName evidence="4">Helix-hairpin-helix domain-containing protein</fullName>
    </recommendedName>
</protein>
<evidence type="ECO:0000256" key="1">
    <source>
        <dbReference type="SAM" id="MobiDB-lite"/>
    </source>
</evidence>
<comment type="caution">
    <text evidence="2">The sequence shown here is derived from an EMBL/GenBank/DDBJ whole genome shotgun (WGS) entry which is preliminary data.</text>
</comment>
<dbReference type="Pfam" id="PF12836">
    <property type="entry name" value="HHH_3"/>
    <property type="match status" value="1"/>
</dbReference>
<evidence type="ECO:0008006" key="4">
    <source>
        <dbReference type="Google" id="ProtNLM"/>
    </source>
</evidence>
<dbReference type="InterPro" id="IPR051675">
    <property type="entry name" value="Endo/Exo/Phosphatase_dom_1"/>
</dbReference>
<gene>
    <name evidence="2" type="ORF">LzC2_34100</name>
</gene>
<dbReference type="PANTHER" id="PTHR21180:SF32">
    <property type="entry name" value="ENDONUCLEASE_EXONUCLEASE_PHOSPHATASE FAMILY DOMAIN-CONTAINING PROTEIN 1"/>
    <property type="match status" value="1"/>
</dbReference>
<feature type="region of interest" description="Disordered" evidence="1">
    <location>
        <begin position="1"/>
        <end position="24"/>
    </location>
</feature>
<feature type="compositionally biased region" description="Basic and acidic residues" evidence="1">
    <location>
        <begin position="1"/>
        <end position="11"/>
    </location>
</feature>
<dbReference type="RefSeq" id="WP_171189216.1">
    <property type="nucleotide sequence ID" value="NZ_WTPX01000139.1"/>
</dbReference>
<organism evidence="2 3">
    <name type="scientific">Alienimonas chondri</name>
    <dbReference type="NCBI Taxonomy" id="2681879"/>
    <lineage>
        <taxon>Bacteria</taxon>
        <taxon>Pseudomonadati</taxon>
        <taxon>Planctomycetota</taxon>
        <taxon>Planctomycetia</taxon>
        <taxon>Planctomycetales</taxon>
        <taxon>Planctomycetaceae</taxon>
        <taxon>Alienimonas</taxon>
    </lineage>
</organism>
<accession>A0ABX1VJ52</accession>
<name>A0ABX1VJ52_9PLAN</name>
<keyword evidence="3" id="KW-1185">Reference proteome</keyword>
<dbReference type="Proteomes" id="UP000609651">
    <property type="component" value="Unassembled WGS sequence"/>
</dbReference>